<sequence length="106" mass="11180">MGDHAITSRRVRPPSPTSSRLNTLTRGAAAAPFGICKVMQPCLLRPTPRGLPPPLLRRATPGRPGLGLPRATRPLPAPPTARAHAGAGRLELLRDESSGQARGRTV</sequence>
<evidence type="ECO:0000313" key="4">
    <source>
        <dbReference type="Proteomes" id="UP000008810"/>
    </source>
</evidence>
<gene>
    <name evidence="2" type="ORF">BRADI_4g23268v3</name>
</gene>
<evidence type="ECO:0000313" key="2">
    <source>
        <dbReference type="EMBL" id="PNT63991.1"/>
    </source>
</evidence>
<dbReference type="InParanoid" id="A0A2K2CPP4"/>
<keyword evidence="4" id="KW-1185">Reference proteome</keyword>
<reference evidence="2 3" key="1">
    <citation type="journal article" date="2010" name="Nature">
        <title>Genome sequencing and analysis of the model grass Brachypodium distachyon.</title>
        <authorList>
            <consortium name="International Brachypodium Initiative"/>
        </authorList>
    </citation>
    <scope>NUCLEOTIDE SEQUENCE [LARGE SCALE GENOMIC DNA]</scope>
    <source>
        <strain evidence="2 3">Bd21</strain>
    </source>
</reference>
<dbReference type="Proteomes" id="UP000008810">
    <property type="component" value="Chromosome 4"/>
</dbReference>
<protein>
    <submittedName>
        <fullName evidence="2 3">Uncharacterized protein</fullName>
    </submittedName>
</protein>
<feature type="region of interest" description="Disordered" evidence="1">
    <location>
        <begin position="46"/>
        <end position="106"/>
    </location>
</feature>
<accession>A0A2K2CPP4</accession>
<reference evidence="2" key="2">
    <citation type="submission" date="2017-06" db="EMBL/GenBank/DDBJ databases">
        <title>WGS assembly of Brachypodium distachyon.</title>
        <authorList>
            <consortium name="The International Brachypodium Initiative"/>
            <person name="Lucas S."/>
            <person name="Harmon-Smith M."/>
            <person name="Lail K."/>
            <person name="Tice H."/>
            <person name="Grimwood J."/>
            <person name="Bruce D."/>
            <person name="Barry K."/>
            <person name="Shu S."/>
            <person name="Lindquist E."/>
            <person name="Wang M."/>
            <person name="Pitluck S."/>
            <person name="Vogel J.P."/>
            <person name="Garvin D.F."/>
            <person name="Mockler T.C."/>
            <person name="Schmutz J."/>
            <person name="Rokhsar D."/>
            <person name="Bevan M.W."/>
        </authorList>
    </citation>
    <scope>NUCLEOTIDE SEQUENCE</scope>
    <source>
        <strain evidence="2">Bd21</strain>
    </source>
</reference>
<dbReference type="Gramene" id="PNT63991">
    <property type="protein sequence ID" value="PNT63991"/>
    <property type="gene ID" value="BRADI_4g23268v3"/>
</dbReference>
<feature type="compositionally biased region" description="Low complexity" evidence="1">
    <location>
        <begin position="56"/>
        <end position="74"/>
    </location>
</feature>
<organism evidence="2">
    <name type="scientific">Brachypodium distachyon</name>
    <name type="common">Purple false brome</name>
    <name type="synonym">Trachynia distachya</name>
    <dbReference type="NCBI Taxonomy" id="15368"/>
    <lineage>
        <taxon>Eukaryota</taxon>
        <taxon>Viridiplantae</taxon>
        <taxon>Streptophyta</taxon>
        <taxon>Embryophyta</taxon>
        <taxon>Tracheophyta</taxon>
        <taxon>Spermatophyta</taxon>
        <taxon>Magnoliopsida</taxon>
        <taxon>Liliopsida</taxon>
        <taxon>Poales</taxon>
        <taxon>Poaceae</taxon>
        <taxon>BOP clade</taxon>
        <taxon>Pooideae</taxon>
        <taxon>Stipodae</taxon>
        <taxon>Brachypodieae</taxon>
        <taxon>Brachypodium</taxon>
    </lineage>
</organism>
<dbReference type="EMBL" id="CM000883">
    <property type="protein sequence ID" value="PNT63991.1"/>
    <property type="molecule type" value="Genomic_DNA"/>
</dbReference>
<evidence type="ECO:0000313" key="3">
    <source>
        <dbReference type="EnsemblPlants" id="PNT63991"/>
    </source>
</evidence>
<reference evidence="3" key="3">
    <citation type="submission" date="2018-08" db="UniProtKB">
        <authorList>
            <consortium name="EnsemblPlants"/>
        </authorList>
    </citation>
    <scope>IDENTIFICATION</scope>
    <source>
        <strain evidence="3">cv. Bd21</strain>
    </source>
</reference>
<name>A0A2K2CPP4_BRADI</name>
<dbReference type="EnsemblPlants" id="PNT63991">
    <property type="protein sequence ID" value="PNT63991"/>
    <property type="gene ID" value="BRADI_4g23268v3"/>
</dbReference>
<feature type="region of interest" description="Disordered" evidence="1">
    <location>
        <begin position="1"/>
        <end position="23"/>
    </location>
</feature>
<dbReference type="AlphaFoldDB" id="A0A2K2CPP4"/>
<proteinExistence type="predicted"/>
<evidence type="ECO:0000256" key="1">
    <source>
        <dbReference type="SAM" id="MobiDB-lite"/>
    </source>
</evidence>